<accession>X0V0D3</accession>
<dbReference type="EMBL" id="BARS01026079">
    <property type="protein sequence ID" value="GAG11554.1"/>
    <property type="molecule type" value="Genomic_DNA"/>
</dbReference>
<protein>
    <submittedName>
        <fullName evidence="1">Uncharacterized protein</fullName>
    </submittedName>
</protein>
<feature type="non-terminal residue" evidence="1">
    <location>
        <position position="202"/>
    </location>
</feature>
<reference evidence="1" key="1">
    <citation type="journal article" date="2014" name="Front. Microbiol.">
        <title>High frequency of phylogenetically diverse reductive dehalogenase-homologous genes in deep subseafloor sedimentary metagenomes.</title>
        <authorList>
            <person name="Kawai M."/>
            <person name="Futagami T."/>
            <person name="Toyoda A."/>
            <person name="Takaki Y."/>
            <person name="Nishi S."/>
            <person name="Hori S."/>
            <person name="Arai W."/>
            <person name="Tsubouchi T."/>
            <person name="Morono Y."/>
            <person name="Uchiyama I."/>
            <person name="Ito T."/>
            <person name="Fujiyama A."/>
            <person name="Inagaki F."/>
            <person name="Takami H."/>
        </authorList>
    </citation>
    <scope>NUCLEOTIDE SEQUENCE</scope>
    <source>
        <strain evidence="1">Expedition CK06-06</strain>
    </source>
</reference>
<name>X0V0D3_9ZZZZ</name>
<comment type="caution">
    <text evidence="1">The sequence shown here is derived from an EMBL/GenBank/DDBJ whole genome shotgun (WGS) entry which is preliminary data.</text>
</comment>
<dbReference type="AlphaFoldDB" id="X0V0D3"/>
<evidence type="ECO:0000313" key="1">
    <source>
        <dbReference type="EMBL" id="GAG11554.1"/>
    </source>
</evidence>
<organism evidence="1">
    <name type="scientific">marine sediment metagenome</name>
    <dbReference type="NCBI Taxonomy" id="412755"/>
    <lineage>
        <taxon>unclassified sequences</taxon>
        <taxon>metagenomes</taxon>
        <taxon>ecological metagenomes</taxon>
    </lineage>
</organism>
<gene>
    <name evidence="1" type="ORF">S01H1_41148</name>
</gene>
<sequence>MKIANVIHESELVNHTKAEYINYFNAAKSYDNVNRSLPTLYVGWSFMKACNPVNQIIQNADILKKKIITDELYWEFSFKESKASHVKGVDKFAALVPQFYFSPKYTYINLDPVFFQLRDIQDLMDVLPKDITKTYNYKNEMLYVLKDGKISGMDLRMYEFFKFDIAEMLKNIKSRTFSHREDPDGEFYQTYYKIFPNFELLK</sequence>
<proteinExistence type="predicted"/>